<dbReference type="InterPro" id="IPR050816">
    <property type="entry name" value="Flavin-dep_Halogenase_NPB"/>
</dbReference>
<dbReference type="Proteomes" id="UP000019141">
    <property type="component" value="Unassembled WGS sequence"/>
</dbReference>
<name>W4LFC5_ENTF1</name>
<dbReference type="PANTHER" id="PTHR43747:SF1">
    <property type="entry name" value="SLR1998 PROTEIN"/>
    <property type="match status" value="1"/>
</dbReference>
<evidence type="ECO:0000313" key="1">
    <source>
        <dbReference type="EMBL" id="ETW96619.1"/>
    </source>
</evidence>
<keyword evidence="2" id="KW-1185">Reference proteome</keyword>
<evidence type="ECO:0000313" key="2">
    <source>
        <dbReference type="Proteomes" id="UP000019141"/>
    </source>
</evidence>
<feature type="non-terminal residue" evidence="1">
    <location>
        <position position="1"/>
    </location>
</feature>
<dbReference type="EMBL" id="AZHW01000763">
    <property type="protein sequence ID" value="ETW96619.1"/>
    <property type="molecule type" value="Genomic_DNA"/>
</dbReference>
<reference evidence="1 2" key="1">
    <citation type="journal article" date="2014" name="Nature">
        <title>An environmental bacterial taxon with a large and distinct metabolic repertoire.</title>
        <authorList>
            <person name="Wilson M.C."/>
            <person name="Mori T."/>
            <person name="Ruckert C."/>
            <person name="Uria A.R."/>
            <person name="Helf M.J."/>
            <person name="Takada K."/>
            <person name="Gernert C."/>
            <person name="Steffens U.A."/>
            <person name="Heycke N."/>
            <person name="Schmitt S."/>
            <person name="Rinke C."/>
            <person name="Helfrich E.J."/>
            <person name="Brachmann A.O."/>
            <person name="Gurgui C."/>
            <person name="Wakimoto T."/>
            <person name="Kracht M."/>
            <person name="Crusemann M."/>
            <person name="Hentschel U."/>
            <person name="Abe I."/>
            <person name="Matsunaga S."/>
            <person name="Kalinowski J."/>
            <person name="Takeyama H."/>
            <person name="Piel J."/>
        </authorList>
    </citation>
    <scope>NUCLEOTIDE SEQUENCE [LARGE SCALE GENOMIC DNA]</scope>
    <source>
        <strain evidence="2">TSY1</strain>
    </source>
</reference>
<dbReference type="Gene3D" id="3.50.50.60">
    <property type="entry name" value="FAD/NAD(P)-binding domain"/>
    <property type="match status" value="1"/>
</dbReference>
<comment type="caution">
    <text evidence="1">The sequence shown here is derived from an EMBL/GenBank/DDBJ whole genome shotgun (WGS) entry which is preliminary data.</text>
</comment>
<sequence>DTSLATQHTSIGIVTNEEVVPFESYCTPELAMQWLDEHEPTLASHLAQRQRLDFRCMRRYTYSAQRVFSPERWACTGEAGLFTDPFLSSGSDLISMSNSLISEFIRLDMQDELKSEIVEQWNRWFLNTAEGTTRNIQSHYSHFDHGALHAAKLLWGFHSRPVWFFNLLFNLLLMPGALSNTDKLAVLKELSDEFEKVKQLSQRMTQLFDDWQAMSRGLFRFDWIDYFSLPTLRNTWEDAERTPKSAADFRDGLLRGFRLAEDAAQVFFYLAVEDVAPDHLKRLPIPFGVNAWAVSLRPEAWEEDGLFDSPSTSRDLSPLIEEISSLFMRQHACAETLQLVGVD</sequence>
<dbReference type="InterPro" id="IPR036188">
    <property type="entry name" value="FAD/NAD-bd_sf"/>
</dbReference>
<organism evidence="1 2">
    <name type="scientific">Entotheonella factor</name>
    <dbReference type="NCBI Taxonomy" id="1429438"/>
    <lineage>
        <taxon>Bacteria</taxon>
        <taxon>Pseudomonadati</taxon>
        <taxon>Nitrospinota/Tectimicrobiota group</taxon>
        <taxon>Candidatus Tectimicrobiota</taxon>
        <taxon>Candidatus Entotheonellia</taxon>
        <taxon>Candidatus Entotheonellales</taxon>
        <taxon>Candidatus Entotheonellaceae</taxon>
        <taxon>Candidatus Entotheonella</taxon>
    </lineage>
</organism>
<protein>
    <submittedName>
        <fullName evidence="1">Uncharacterized protein</fullName>
    </submittedName>
</protein>
<dbReference type="AlphaFoldDB" id="W4LFC5"/>
<accession>W4LFC5</accession>
<proteinExistence type="predicted"/>
<gene>
    <name evidence="1" type="ORF">ETSY1_25830</name>
</gene>
<dbReference type="HOGENOM" id="CLU_807755_0_0_7"/>
<dbReference type="PANTHER" id="PTHR43747">
    <property type="entry name" value="FAD-BINDING PROTEIN"/>
    <property type="match status" value="1"/>
</dbReference>